<dbReference type="AlphaFoldDB" id="A0A6L2Q5E8"/>
<proteinExistence type="inferred from homology"/>
<dbReference type="PANTHER" id="PTHR21470">
    <property type="entry name" value="RAB6-INTERACTING PROTEIN GORAB"/>
    <property type="match status" value="1"/>
</dbReference>
<keyword evidence="7 8" id="KW-0175">Coiled coil</keyword>
<evidence type="ECO:0000256" key="9">
    <source>
        <dbReference type="SAM" id="MobiDB-lite"/>
    </source>
</evidence>
<evidence type="ECO:0000256" key="3">
    <source>
        <dbReference type="ARBA" id="ARBA00005599"/>
    </source>
</evidence>
<keyword evidence="11" id="KW-1185">Reference proteome</keyword>
<evidence type="ECO:0000313" key="11">
    <source>
        <dbReference type="Proteomes" id="UP000502823"/>
    </source>
</evidence>
<dbReference type="InterPro" id="IPR007033">
    <property type="entry name" value="GORAB"/>
</dbReference>
<accession>A0A6L2Q5E8</accession>
<keyword evidence="6" id="KW-0333">Golgi apparatus</keyword>
<evidence type="ECO:0000256" key="6">
    <source>
        <dbReference type="ARBA" id="ARBA00023034"/>
    </source>
</evidence>
<dbReference type="OrthoDB" id="9909311at2759"/>
<dbReference type="PANTHER" id="PTHR21470:SF2">
    <property type="entry name" value="RAB6-INTERACTING GOLGIN"/>
    <property type="match status" value="1"/>
</dbReference>
<dbReference type="Proteomes" id="UP000502823">
    <property type="component" value="Unassembled WGS sequence"/>
</dbReference>
<reference evidence="11" key="1">
    <citation type="submission" date="2020-01" db="EMBL/GenBank/DDBJ databases">
        <title>Draft genome sequence of the Termite Coptotermes fromosanus.</title>
        <authorList>
            <person name="Itakura S."/>
            <person name="Yosikawa Y."/>
            <person name="Umezawa K."/>
        </authorList>
    </citation>
    <scope>NUCLEOTIDE SEQUENCE [LARGE SCALE GENOMIC DNA]</scope>
</reference>
<feature type="coiled-coil region" evidence="8">
    <location>
        <begin position="214"/>
        <end position="241"/>
    </location>
</feature>
<gene>
    <name evidence="10" type="ORF">Cfor_02329</name>
</gene>
<dbReference type="EMBL" id="BLKM01012977">
    <property type="protein sequence ID" value="GFG38045.1"/>
    <property type="molecule type" value="Genomic_DNA"/>
</dbReference>
<protein>
    <recommendedName>
        <fullName evidence="4">RAB6-interacting golgin</fullName>
    </recommendedName>
</protein>
<name>A0A6L2Q5E8_COPFO</name>
<evidence type="ECO:0000256" key="2">
    <source>
        <dbReference type="ARBA" id="ARBA00004555"/>
    </source>
</evidence>
<evidence type="ECO:0000256" key="1">
    <source>
        <dbReference type="ARBA" id="ARBA00004496"/>
    </source>
</evidence>
<comment type="similarity">
    <text evidence="3">Belongs to the GORAB family.</text>
</comment>
<sequence length="488" mass="54182">MAKWDGFSEEDIQKVRACERLVEGPSHAAPTVCVTKHQANVAQHSGVKNVTRARMLQKSHELVEPNSNTENFPKEAFLCKPQALVERDSSGSTEMGPDSGCGVSSSTEMGPDSGCGVSSSTSSPDTSPSHGTVCLRIKEGKTYEVLGAEEAGSSCSLDEFQSRQKFMEEQNRLKKELLSKVLDDRKKQTTAEATKLQQIQDELQKLDTLLSNDVSLLRDQIEVASQEFMEAQKRYKKAEKEFLDAKLHLFERLERKELLTEHLCTIIEQNEIRKARKLSELMNRLQPGRCEGDFRMAAGNVVTVAGVGVLSSLDTGNKSRVCYCGTGIQGSIMAVVIREISGSDSDINVSMWRFDICGNEICEGRLLKKSSAVKKNFDEECQSSHMMVLDFCLSEEANVTYNYEPDAGTGHTCSHFCLLCRKLPLNMNFSPLPPYSSQEMDLFVPEVYASFMSGIVWHKAATFSLEPVTRDVTKSNVQTTTVTLHLIL</sequence>
<dbReference type="InParanoid" id="A0A6L2Q5E8"/>
<evidence type="ECO:0000256" key="5">
    <source>
        <dbReference type="ARBA" id="ARBA00022490"/>
    </source>
</evidence>
<dbReference type="GO" id="GO:1905515">
    <property type="term" value="P:non-motile cilium assembly"/>
    <property type="evidence" value="ECO:0007669"/>
    <property type="project" value="TreeGrafter"/>
</dbReference>
<evidence type="ECO:0000256" key="7">
    <source>
        <dbReference type="ARBA" id="ARBA00023054"/>
    </source>
</evidence>
<comment type="caution">
    <text evidence="10">The sequence shown here is derived from an EMBL/GenBank/DDBJ whole genome shotgun (WGS) entry which is preliminary data.</text>
</comment>
<comment type="subcellular location">
    <subcellularLocation>
        <location evidence="1">Cytoplasm</location>
    </subcellularLocation>
    <subcellularLocation>
        <location evidence="2">Golgi apparatus</location>
    </subcellularLocation>
</comment>
<feature type="compositionally biased region" description="Low complexity" evidence="9">
    <location>
        <begin position="111"/>
        <end position="132"/>
    </location>
</feature>
<organism evidence="10 11">
    <name type="scientific">Coptotermes formosanus</name>
    <name type="common">Formosan subterranean termite</name>
    <dbReference type="NCBI Taxonomy" id="36987"/>
    <lineage>
        <taxon>Eukaryota</taxon>
        <taxon>Metazoa</taxon>
        <taxon>Ecdysozoa</taxon>
        <taxon>Arthropoda</taxon>
        <taxon>Hexapoda</taxon>
        <taxon>Insecta</taxon>
        <taxon>Pterygota</taxon>
        <taxon>Neoptera</taxon>
        <taxon>Polyneoptera</taxon>
        <taxon>Dictyoptera</taxon>
        <taxon>Blattodea</taxon>
        <taxon>Blattoidea</taxon>
        <taxon>Termitoidae</taxon>
        <taxon>Rhinotermitidae</taxon>
        <taxon>Coptotermes</taxon>
    </lineage>
</organism>
<feature type="region of interest" description="Disordered" evidence="9">
    <location>
        <begin position="86"/>
        <end position="132"/>
    </location>
</feature>
<keyword evidence="5" id="KW-0963">Cytoplasm</keyword>
<evidence type="ECO:0000313" key="10">
    <source>
        <dbReference type="EMBL" id="GFG38045.1"/>
    </source>
</evidence>
<evidence type="ECO:0000256" key="4">
    <source>
        <dbReference type="ARBA" id="ARBA00014130"/>
    </source>
</evidence>
<dbReference type="GO" id="GO:0005794">
    <property type="term" value="C:Golgi apparatus"/>
    <property type="evidence" value="ECO:0007669"/>
    <property type="project" value="UniProtKB-SubCell"/>
</dbReference>
<evidence type="ECO:0000256" key="8">
    <source>
        <dbReference type="SAM" id="Coils"/>
    </source>
</evidence>